<evidence type="ECO:0000313" key="11">
    <source>
        <dbReference type="Proteomes" id="UP000317036"/>
    </source>
</evidence>
<evidence type="ECO:0000256" key="7">
    <source>
        <dbReference type="SAM" id="SignalP"/>
    </source>
</evidence>
<name>A0A559K8U3_9BACL</name>
<comment type="similarity">
    <text evidence="1 5">Belongs to the glycosyl hydrolase 28 family.</text>
</comment>
<feature type="domain" description="Fibronectin type-III" evidence="8">
    <location>
        <begin position="764"/>
        <end position="857"/>
    </location>
</feature>
<feature type="domain" description="Fibronectin type-III" evidence="8">
    <location>
        <begin position="236"/>
        <end position="324"/>
    </location>
</feature>
<feature type="domain" description="Fibronectin type-III" evidence="8">
    <location>
        <begin position="1069"/>
        <end position="1186"/>
    </location>
</feature>
<dbReference type="PROSITE" id="PS50853">
    <property type="entry name" value="FN3"/>
    <property type="match status" value="9"/>
</dbReference>
<dbReference type="Pfam" id="PF00295">
    <property type="entry name" value="Glyco_hydro_28"/>
    <property type="match status" value="1"/>
</dbReference>
<evidence type="ECO:0000256" key="3">
    <source>
        <dbReference type="ARBA" id="ARBA00022801"/>
    </source>
</evidence>
<evidence type="ECO:0000256" key="5">
    <source>
        <dbReference type="RuleBase" id="RU361169"/>
    </source>
</evidence>
<feature type="signal peptide" evidence="7">
    <location>
        <begin position="1"/>
        <end position="27"/>
    </location>
</feature>
<dbReference type="InterPro" id="IPR011050">
    <property type="entry name" value="Pectin_lyase_fold/virulence"/>
</dbReference>
<dbReference type="Proteomes" id="UP000317036">
    <property type="component" value="Unassembled WGS sequence"/>
</dbReference>
<dbReference type="SUPFAM" id="SSF51126">
    <property type="entry name" value="Pectin lyase-like"/>
    <property type="match status" value="1"/>
</dbReference>
<evidence type="ECO:0000256" key="4">
    <source>
        <dbReference type="ARBA" id="ARBA00023295"/>
    </source>
</evidence>
<dbReference type="InterPro" id="IPR013783">
    <property type="entry name" value="Ig-like_fold"/>
</dbReference>
<feature type="domain" description="SLH" evidence="9">
    <location>
        <begin position="2262"/>
        <end position="2322"/>
    </location>
</feature>
<gene>
    <name evidence="10" type="ORF">FPZ49_18170</name>
</gene>
<keyword evidence="3 5" id="KW-0378">Hydrolase</keyword>
<dbReference type="GO" id="GO:0004650">
    <property type="term" value="F:polygalacturonase activity"/>
    <property type="evidence" value="ECO:0007669"/>
    <property type="project" value="InterPro"/>
</dbReference>
<feature type="chain" id="PRO_5038961075" evidence="7">
    <location>
        <begin position="28"/>
        <end position="2322"/>
    </location>
</feature>
<feature type="domain" description="Fibronectin type-III" evidence="8">
    <location>
        <begin position="1622"/>
        <end position="1709"/>
    </location>
</feature>
<feature type="domain" description="Fibronectin type-III" evidence="8">
    <location>
        <begin position="974"/>
        <end position="1064"/>
    </location>
</feature>
<evidence type="ECO:0000313" key="10">
    <source>
        <dbReference type="EMBL" id="TVY08546.1"/>
    </source>
</evidence>
<organism evidence="10 11">
    <name type="scientific">Paenibacillus cremeus</name>
    <dbReference type="NCBI Taxonomy" id="2163881"/>
    <lineage>
        <taxon>Bacteria</taxon>
        <taxon>Bacillati</taxon>
        <taxon>Bacillota</taxon>
        <taxon>Bacilli</taxon>
        <taxon>Bacillales</taxon>
        <taxon>Paenibacillaceae</taxon>
        <taxon>Paenibacillus</taxon>
    </lineage>
</organism>
<proteinExistence type="inferred from homology"/>
<dbReference type="PROSITE" id="PS51272">
    <property type="entry name" value="SLH"/>
    <property type="match status" value="3"/>
</dbReference>
<dbReference type="SUPFAM" id="SSF49265">
    <property type="entry name" value="Fibronectin type III"/>
    <property type="match status" value="6"/>
</dbReference>
<dbReference type="InterPro" id="IPR036116">
    <property type="entry name" value="FN3_sf"/>
</dbReference>
<dbReference type="GO" id="GO:0005975">
    <property type="term" value="P:carbohydrate metabolic process"/>
    <property type="evidence" value="ECO:0007669"/>
    <property type="project" value="InterPro"/>
</dbReference>
<dbReference type="Gene3D" id="2.60.40.10">
    <property type="entry name" value="Immunoglobulins"/>
    <property type="match status" value="10"/>
</dbReference>
<sequence length="2322" mass="240771">MKISLKTAISKLLVILMVISLMSGNLAIDNTAFAGTSQIDVWDFGGNQVVGAVYNNRISTSTIDGLSADFSGSPKTISSAFTGSTAITFGDLSLYPASGDRWYYTGGINNYGTLALASNNYSDGYSANGMYYSNGTAGTTKRYFKLANVAVGDKISVYGGLNNSATETIHFEHLGSDNSTPDGAQDGQSSVTNAAARYDFIAQASGTYRIYVTAAASGKPYFHRIVRTPAALVSNVPAAPVITVSAGDAQAALQWGNVTGATYYNVKRGTTSGTYTTVASNLTGTSYTDSGLTNGTKYYYVMTASNTSGESALSNEVDVTPTATKPDAPTALSARPGDTQASLTWNASTGAASYTVKRGTTSGTYTTVAGSLTGLSYTDIGLTNGTKYFYIVTASNTAGESNPSNEVNVTPAAPVADSTNPGFTSEDIGAVGIPGSVAYNSPANEFTVKGAGVISTFATLNDLDSLHFVGLSSKLSGDGTIIAKVRSFDTGGASNVVLGLQVRTSLGANSNNAGVIIKPTASSNGSATSYIPYYAYRDLSQNKNTNSTGATAVNTAADGSFYLKLAYQGSTIATGDTTTSAKYRSYIGQVDGSGNIQWTVAKATSTPSAVSNSYYIGMFVASNDPTKAVTVNYDNVTIENSYDIATSTPLSALDGMAAPTWAGKGKVTPVVSANGDVSLSWNAAFDNFSVAKYNIYQGSNLIASTANGSTTTFTVTKAMVNGIDPTYDPTTKAYMFTIQAVDAVGNVSADGPSTSSDIIVPTWTSGNVNAPSVTQNSVTLTWSGASDNTGVTNYKVYNVTDSANPSLVATVDGNTTSYTVRKLNSSTPYVFKVEAGDSSNNWSTNGPTQSVTTTAPIVDTEAPTWLAGQLTVSGISQTGLTLTWSHADDNVGVEEYYIYKGSSTTPIATLDSVHNTYVVTGLTPAASYTFTVQAMDEAGNISKNGPSQSVSTPAGPSWPAAALALSNMITAQPNNTGPVYKAVLKDSVTLTWSGASDPIGVTGYKIYQKGITNPIATVDGTTDSYTVVGLTPGVSYTFKVEAMDNAGVLSTDGPSSDVTMALEDTTLLPPQNLSVPTLAYDDTSITLVWNKPDNYAEADIADYNVYMDGKKIGSAKNNSASPAKAFVDNFYNDSSNSSAVKVSNHTYIVTGLAPSTTHAFTVRSVDSNGNESADSNTLTQATTATPEVFNVMNYGAVGDGKALDTASIQATIDATPSGGKVLIPAGKTFVSGSLWIKKSNITFQVDGTLKASDNAADFPYPDPTHRSAVKTYSLLNTDSGLENIRIVGTGIIDGNGWKQDAPDADGFPIAKTSNVGSVTTNGILAAAQFNLAKSWGFSDDDAYKTRSNLISASGVNKVYFGGGLSVVNPSQHTLSVSSTNVTLNGVKIMTYDVNNGDGIDMSGTGLIVINSVFDTGDDDINFAAGVGATAERNPSVQNIWIFNNFFRRGHGAVVAGSNTAAWIQNIIAEDNVMNGIGVGLRAKTGAGVGGGARNIVFRDTAMKNVSDGDQYPFEFTSAYPSSTNDPAPDMGRFKHIFVKNVSVDTSTKNAIFVSGTSDAPHEDIHFTNVSFNNTPATSINYLKNSSFINVVFTNVQKGVAPWVYTNTTNTLILNDTTAPSWNSGTLTSSNVTSNSLSLSWSSASDNVGVTAYQVYQGSKLVGSVAGNVYSYSVTGLAAQTGYTFTIQAGDAAGNWSANGPRSTVTTLTGGTAPAAPQSLTATAGNAQATLTWSSVTDATYYNVYRGTANSGPFTKVATSVPGATYTNTGLTNGTTYYYYVTANNTFGESSSSNVVNATPVAPPQAPSAPQGLTATGGNQLISLSWSAVSGATSYNVYQFSNNTYTKLGSVTNAVYTVGGLGSGTSYSYAVTAVNAVGESTYSSIASALTLSSSSSSSSSGGGGTSSPTSTVQATKDGAQVSSEPVKETVGGKTVSKVTIDSDTLGKVFDALKSGDSKKISIEVKSSESIAKVQLDANALLTGLKNAPNAVLSIKSNDVTYNLPAKALDIAGLAKQLGTDAGNVKLNIVIEKVTGPTADLISSKAAQAGLTLLSGAVDFSITAEGNGKTTTVSDFGNSYVPRSILLTQTVDSAQVTAVLYNPATGEMSFVPATFATVNGKTEVTIKRQGNSTYTVVKSSKTFDDIQGHWAKNEIELLASKLVIKGATDTSFAPDSNITRAEFAALLVRAFGFTEAAPAKFNDVPSSSWFASAVGTAVKAGLVEGFEDNTFKPNDKITREQMAVMITRAMKLAGKSEASDAKQLDKFTDSTSINAWAKDAVAQAAKAGIVNGATDTTFVPAANATRAEAAVMLKRLLTYAQFIN</sequence>
<dbReference type="Gene3D" id="2.160.20.10">
    <property type="entry name" value="Single-stranded right-handed beta-helix, Pectin lyase-like"/>
    <property type="match status" value="1"/>
</dbReference>
<comment type="caution">
    <text evidence="10">The sequence shown here is derived from an EMBL/GenBank/DDBJ whole genome shotgun (WGS) entry which is preliminary data.</text>
</comment>
<dbReference type="CDD" id="cd00063">
    <property type="entry name" value="FN3"/>
    <property type="match status" value="8"/>
</dbReference>
<feature type="domain" description="Fibronectin type-III" evidence="8">
    <location>
        <begin position="1805"/>
        <end position="1892"/>
    </location>
</feature>
<reference evidence="10 11" key="1">
    <citation type="submission" date="2019-07" db="EMBL/GenBank/DDBJ databases">
        <authorList>
            <person name="Kim J."/>
        </authorList>
    </citation>
    <scope>NUCLEOTIDE SEQUENCE [LARGE SCALE GENOMIC DNA]</scope>
    <source>
        <strain evidence="10 11">JC52</strain>
    </source>
</reference>
<dbReference type="Pfam" id="PF00041">
    <property type="entry name" value="fn3"/>
    <property type="match status" value="6"/>
</dbReference>
<dbReference type="OrthoDB" id="9809277at2"/>
<dbReference type="Pfam" id="PF00395">
    <property type="entry name" value="SLH"/>
    <property type="match status" value="3"/>
</dbReference>
<keyword evidence="4 5" id="KW-0326">Glycosidase</keyword>
<dbReference type="InterPro" id="IPR050964">
    <property type="entry name" value="Striated_Muscle_Regulatory"/>
</dbReference>
<feature type="domain" description="Fibronectin type-III" evidence="8">
    <location>
        <begin position="325"/>
        <end position="415"/>
    </location>
</feature>
<feature type="domain" description="Fibronectin type-III" evidence="8">
    <location>
        <begin position="1712"/>
        <end position="1803"/>
    </location>
</feature>
<dbReference type="InterPro" id="IPR012334">
    <property type="entry name" value="Pectin_lyas_fold"/>
</dbReference>
<evidence type="ECO:0000256" key="1">
    <source>
        <dbReference type="ARBA" id="ARBA00008834"/>
    </source>
</evidence>
<keyword evidence="2" id="KW-0677">Repeat</keyword>
<evidence type="ECO:0000259" key="9">
    <source>
        <dbReference type="PROSITE" id="PS51272"/>
    </source>
</evidence>
<keyword evidence="11" id="KW-1185">Reference proteome</keyword>
<evidence type="ECO:0000256" key="6">
    <source>
        <dbReference type="SAM" id="MobiDB-lite"/>
    </source>
</evidence>
<dbReference type="InterPro" id="IPR001119">
    <property type="entry name" value="SLH_dom"/>
</dbReference>
<feature type="domain" description="Fibronectin type-III" evidence="8">
    <location>
        <begin position="866"/>
        <end position="955"/>
    </location>
</feature>
<evidence type="ECO:0000259" key="8">
    <source>
        <dbReference type="PROSITE" id="PS50853"/>
    </source>
</evidence>
<feature type="domain" description="SLH" evidence="9">
    <location>
        <begin position="2136"/>
        <end position="2194"/>
    </location>
</feature>
<dbReference type="InterPro" id="IPR003961">
    <property type="entry name" value="FN3_dom"/>
</dbReference>
<dbReference type="EMBL" id="VNJI01000022">
    <property type="protein sequence ID" value="TVY08546.1"/>
    <property type="molecule type" value="Genomic_DNA"/>
</dbReference>
<feature type="domain" description="SLH" evidence="9">
    <location>
        <begin position="2195"/>
        <end position="2258"/>
    </location>
</feature>
<keyword evidence="7" id="KW-0732">Signal</keyword>
<feature type="region of interest" description="Disordered" evidence="6">
    <location>
        <begin position="1893"/>
        <end position="1927"/>
    </location>
</feature>
<dbReference type="PANTHER" id="PTHR13817:SF73">
    <property type="entry name" value="FIBRONECTIN TYPE-III DOMAIN-CONTAINING PROTEIN"/>
    <property type="match status" value="1"/>
</dbReference>
<accession>A0A559K8U3</accession>
<evidence type="ECO:0000256" key="2">
    <source>
        <dbReference type="ARBA" id="ARBA00022737"/>
    </source>
</evidence>
<dbReference type="PANTHER" id="PTHR13817">
    <property type="entry name" value="TITIN"/>
    <property type="match status" value="1"/>
</dbReference>
<dbReference type="InterPro" id="IPR000743">
    <property type="entry name" value="Glyco_hydro_28"/>
</dbReference>
<dbReference type="SMART" id="SM00060">
    <property type="entry name" value="FN3"/>
    <property type="match status" value="9"/>
</dbReference>
<protein>
    <submittedName>
        <fullName evidence="10">Uncharacterized protein</fullName>
    </submittedName>
</protein>